<protein>
    <recommendedName>
        <fullName evidence="1">ISXO2-like transposase domain-containing protein</fullName>
    </recommendedName>
</protein>
<dbReference type="NCBIfam" id="NF033547">
    <property type="entry name" value="transpos_IS1595"/>
    <property type="match status" value="1"/>
</dbReference>
<keyword evidence="3" id="KW-1185">Reference proteome</keyword>
<dbReference type="PANTHER" id="PTHR47163">
    <property type="entry name" value="DDE_TNP_IS1595 DOMAIN-CONTAINING PROTEIN"/>
    <property type="match status" value="1"/>
</dbReference>
<evidence type="ECO:0000313" key="3">
    <source>
        <dbReference type="Proteomes" id="UP001075354"/>
    </source>
</evidence>
<proteinExistence type="predicted"/>
<gene>
    <name evidence="2" type="ORF">ONE63_011089</name>
</gene>
<evidence type="ECO:0000313" key="2">
    <source>
        <dbReference type="EMBL" id="KAJ1524605.1"/>
    </source>
</evidence>
<organism evidence="2 3">
    <name type="scientific">Megalurothrips usitatus</name>
    <name type="common">bean blossom thrips</name>
    <dbReference type="NCBI Taxonomy" id="439358"/>
    <lineage>
        <taxon>Eukaryota</taxon>
        <taxon>Metazoa</taxon>
        <taxon>Ecdysozoa</taxon>
        <taxon>Arthropoda</taxon>
        <taxon>Hexapoda</taxon>
        <taxon>Insecta</taxon>
        <taxon>Pterygota</taxon>
        <taxon>Neoptera</taxon>
        <taxon>Paraneoptera</taxon>
        <taxon>Thysanoptera</taxon>
        <taxon>Terebrantia</taxon>
        <taxon>Thripoidea</taxon>
        <taxon>Thripidae</taxon>
        <taxon>Megalurothrips</taxon>
    </lineage>
</organism>
<feature type="domain" description="ISXO2-like transposase" evidence="1">
    <location>
        <begin position="138"/>
        <end position="283"/>
    </location>
</feature>
<dbReference type="EMBL" id="JAPTSV010000009">
    <property type="protein sequence ID" value="KAJ1524605.1"/>
    <property type="molecule type" value="Genomic_DNA"/>
</dbReference>
<reference evidence="2" key="1">
    <citation type="submission" date="2022-12" db="EMBL/GenBank/DDBJ databases">
        <title>Chromosome-level genome assembly of the bean flower thrips Megalurothrips usitatus.</title>
        <authorList>
            <person name="Ma L."/>
            <person name="Liu Q."/>
            <person name="Li H."/>
            <person name="Cai W."/>
        </authorList>
    </citation>
    <scope>NUCLEOTIDE SEQUENCE</scope>
    <source>
        <strain evidence="2">Cailab_2022a</strain>
    </source>
</reference>
<dbReference type="AlphaFoldDB" id="A0AAV7XJM7"/>
<dbReference type="Pfam" id="PF12762">
    <property type="entry name" value="DDE_Tnp_IS1595"/>
    <property type="match status" value="1"/>
</dbReference>
<dbReference type="InterPro" id="IPR024445">
    <property type="entry name" value="Tnp_ISXO2-like"/>
</dbReference>
<dbReference type="Proteomes" id="UP001075354">
    <property type="component" value="Chromosome 9"/>
</dbReference>
<dbReference type="InterPro" id="IPR053164">
    <property type="entry name" value="IS1016-like_transposase"/>
</dbReference>
<evidence type="ECO:0000259" key="1">
    <source>
        <dbReference type="SMART" id="SM01126"/>
    </source>
</evidence>
<name>A0AAV7XJM7_9NEOP</name>
<comment type="caution">
    <text evidence="2">The sequence shown here is derived from an EMBL/GenBank/DDBJ whole genome shotgun (WGS) entry which is preliminary data.</text>
</comment>
<dbReference type="SMART" id="SM01126">
    <property type="entry name" value="DDE_Tnp_IS1595"/>
    <property type="match status" value="1"/>
</dbReference>
<dbReference type="PANTHER" id="PTHR47163:SF2">
    <property type="entry name" value="SI:DKEY-17M8.2"/>
    <property type="match status" value="1"/>
</dbReference>
<accession>A0AAV7XJM7</accession>
<sequence>MSVLSRVLSLRDVYKLFERLSEREIVIFLQQEGLLCSLKRCSKCRTMCTLNKNQDYKGGYASYCRKCKKFNSLTARTFFEKTQIQFEDFFVILFMWASNISVKGVVNLTQMSKVLVVQYFRYFRDVCSWKLCDAPPKQIGGVGHIVEIDESAVTKRKYNRGKRVGRGGKTVWVLGMYDKEDKEGVIIHVEKRDKATMLPEIQRHVKWGSIIWTDQWAAYNGLDNVGYIHETVNHSREFKSKTGVCTNGIEGYWRTLKGYCRSKGVMNSKFLFEYVDEFMWAEQYGKDVLSKFHNMITHIKEHYPI</sequence>